<feature type="signal peptide" evidence="4">
    <location>
        <begin position="1"/>
        <end position="31"/>
    </location>
</feature>
<gene>
    <name evidence="6" type="ORF">FB470_005275</name>
</gene>
<dbReference type="InterPro" id="IPR025997">
    <property type="entry name" value="SBP_2_dom"/>
</dbReference>
<evidence type="ECO:0000313" key="7">
    <source>
        <dbReference type="Proteomes" id="UP001229651"/>
    </source>
</evidence>
<proteinExistence type="inferred from homology"/>
<keyword evidence="3 4" id="KW-0732">Signal</keyword>
<dbReference type="EMBL" id="JAUSUT010000001">
    <property type="protein sequence ID" value="MDQ0381281.1"/>
    <property type="molecule type" value="Genomic_DNA"/>
</dbReference>
<evidence type="ECO:0000256" key="2">
    <source>
        <dbReference type="ARBA" id="ARBA00007639"/>
    </source>
</evidence>
<reference evidence="6 7" key="1">
    <citation type="submission" date="2023-07" db="EMBL/GenBank/DDBJ databases">
        <title>Sequencing the genomes of 1000 actinobacteria strains.</title>
        <authorList>
            <person name="Klenk H.-P."/>
        </authorList>
    </citation>
    <scope>NUCLEOTIDE SEQUENCE [LARGE SCALE GENOMIC DNA]</scope>
    <source>
        <strain evidence="6 7">DSM 45805</strain>
    </source>
</reference>
<evidence type="ECO:0000256" key="3">
    <source>
        <dbReference type="ARBA" id="ARBA00022729"/>
    </source>
</evidence>
<evidence type="ECO:0000256" key="4">
    <source>
        <dbReference type="SAM" id="SignalP"/>
    </source>
</evidence>
<dbReference type="PANTHER" id="PTHR46847">
    <property type="entry name" value="D-ALLOSE-BINDING PERIPLASMIC PROTEIN-RELATED"/>
    <property type="match status" value="1"/>
</dbReference>
<feature type="domain" description="Periplasmic binding protein" evidence="5">
    <location>
        <begin position="66"/>
        <end position="311"/>
    </location>
</feature>
<comment type="similarity">
    <text evidence="2">Belongs to the bacterial solute-binding protein 2 family.</text>
</comment>
<evidence type="ECO:0000313" key="6">
    <source>
        <dbReference type="EMBL" id="MDQ0381281.1"/>
    </source>
</evidence>
<comment type="subcellular location">
    <subcellularLocation>
        <location evidence="1">Cell envelope</location>
    </subcellularLocation>
</comment>
<feature type="chain" id="PRO_5046156600" evidence="4">
    <location>
        <begin position="32"/>
        <end position="443"/>
    </location>
</feature>
<sequence>MSLPAGLHSRRALLKSAMSIGVAATMAPLLAACNNAGVQASAPLPTPTITNANDPRNKRFRMIDSFYTLDNDYFQGWAKGSAAAASMFLLSRDQEVDNSNVDTLKSVFESAPTKGIQGISTLPNTAAATPDIIGGAERAGIYVSSNWSNAPWSTPLDIGDHYFSYQAANDVAGAREVCKVLFQAMGGTGKFIHIEGNKGNSASDNRTAGVDQALAAFPGIKMVARQSGGFSRGATQPVIENLLTANPDVTGIMCQNDDSAIAAINAVEARGMSGVKIVGIDAIGEFLDAMKRGSALATWAHHGAWIGAYSTVRVFDALAGYRPTLPERMVYFGGFIIDTADAAQEYQDLMYSSKPLPFDYELMSRALHPDDWDPQNSLVPIDPAQYWPRDPKPAGYELPAPYRQPQFAADLRTATDRFRAAFRKDPFASVRRKCRNGGQDVLA</sequence>
<dbReference type="SUPFAM" id="SSF53822">
    <property type="entry name" value="Periplasmic binding protein-like I"/>
    <property type="match status" value="1"/>
</dbReference>
<organism evidence="6 7">
    <name type="scientific">Amycolatopsis thermophila</name>
    <dbReference type="NCBI Taxonomy" id="206084"/>
    <lineage>
        <taxon>Bacteria</taxon>
        <taxon>Bacillati</taxon>
        <taxon>Actinomycetota</taxon>
        <taxon>Actinomycetes</taxon>
        <taxon>Pseudonocardiales</taxon>
        <taxon>Pseudonocardiaceae</taxon>
        <taxon>Amycolatopsis</taxon>
    </lineage>
</organism>
<dbReference type="Gene3D" id="3.40.50.2300">
    <property type="match status" value="2"/>
</dbReference>
<evidence type="ECO:0000259" key="5">
    <source>
        <dbReference type="Pfam" id="PF13407"/>
    </source>
</evidence>
<dbReference type="PROSITE" id="PS51318">
    <property type="entry name" value="TAT"/>
    <property type="match status" value="1"/>
</dbReference>
<name>A0ABU0F188_9PSEU</name>
<dbReference type="Pfam" id="PF13407">
    <property type="entry name" value="Peripla_BP_4"/>
    <property type="match status" value="1"/>
</dbReference>
<dbReference type="CDD" id="cd01536">
    <property type="entry name" value="PBP1_ABC_sugar_binding-like"/>
    <property type="match status" value="1"/>
</dbReference>
<accession>A0ABU0F188</accession>
<comment type="caution">
    <text evidence="6">The sequence shown here is derived from an EMBL/GenBank/DDBJ whole genome shotgun (WGS) entry which is preliminary data.</text>
</comment>
<protein>
    <submittedName>
        <fullName evidence="6">Ribose transport system substrate-binding protein</fullName>
    </submittedName>
</protein>
<evidence type="ECO:0000256" key="1">
    <source>
        <dbReference type="ARBA" id="ARBA00004196"/>
    </source>
</evidence>
<dbReference type="PANTHER" id="PTHR46847:SF1">
    <property type="entry name" value="D-ALLOSE-BINDING PERIPLASMIC PROTEIN-RELATED"/>
    <property type="match status" value="1"/>
</dbReference>
<dbReference type="RefSeq" id="WP_306995826.1">
    <property type="nucleotide sequence ID" value="NZ_JAUSUT010000001.1"/>
</dbReference>
<dbReference type="Proteomes" id="UP001229651">
    <property type="component" value="Unassembled WGS sequence"/>
</dbReference>
<dbReference type="InterPro" id="IPR006311">
    <property type="entry name" value="TAT_signal"/>
</dbReference>
<dbReference type="InterPro" id="IPR028082">
    <property type="entry name" value="Peripla_BP_I"/>
</dbReference>
<keyword evidence="7" id="KW-1185">Reference proteome</keyword>